<dbReference type="InterPro" id="IPR050250">
    <property type="entry name" value="Macrolide_Exporter_MacB"/>
</dbReference>
<feature type="domain" description="MacB-like periplasmic core" evidence="9">
    <location>
        <begin position="26"/>
        <end position="229"/>
    </location>
</feature>
<sequence>MRLGLLRDIGGEALASVGARPGRLLLGILGTLVGIGALVMTTGLGQTASGQLASRFDEVAATHAEVEPATASGADGTERAVATLPDDSLARVSGLAGVTAAALLAPIDLDGRTIATVPLVDPSRPPSTPPAVVAASGDLLGAVGGRLQRGRMFDSGHEQRHDRVVVLGAAAAESLGVTSIDARPTLFIGGHAYAVIGILAASETRRSLESSVILPLATARAEFPGVTASTLALGVELGAGALVAHQAPIALAPSLPEVYSVSAPGEPSTFQTGLQGDLDLVFLAIGLITLLAGALGIAGTTLGGVTERTGEIGLRRALGATRGEIAGQFVAESAAVGVLGGLMGSAAGVFVVVGVSAAQGWTPVLDLALAFGAVGVGGLVGLLAGLLPSHRAARIEPAEALRTTAT</sequence>
<feature type="domain" description="ABC3 transporter permease C-terminal" evidence="8">
    <location>
        <begin position="284"/>
        <end position="397"/>
    </location>
</feature>
<keyword evidence="2" id="KW-1003">Cell membrane</keyword>
<evidence type="ECO:0000256" key="3">
    <source>
        <dbReference type="ARBA" id="ARBA00022692"/>
    </source>
</evidence>
<name>A0ABT2GA99_9MICO</name>
<dbReference type="Pfam" id="PF12704">
    <property type="entry name" value="MacB_PCD"/>
    <property type="match status" value="1"/>
</dbReference>
<keyword evidence="5 7" id="KW-0472">Membrane</keyword>
<evidence type="ECO:0000256" key="2">
    <source>
        <dbReference type="ARBA" id="ARBA00022475"/>
    </source>
</evidence>
<evidence type="ECO:0000313" key="10">
    <source>
        <dbReference type="EMBL" id="MCS5713129.1"/>
    </source>
</evidence>
<evidence type="ECO:0000256" key="1">
    <source>
        <dbReference type="ARBA" id="ARBA00004651"/>
    </source>
</evidence>
<dbReference type="EMBL" id="JANTEZ010000001">
    <property type="protein sequence ID" value="MCS5713129.1"/>
    <property type="molecule type" value="Genomic_DNA"/>
</dbReference>
<dbReference type="Pfam" id="PF02687">
    <property type="entry name" value="FtsX"/>
    <property type="match status" value="1"/>
</dbReference>
<evidence type="ECO:0000256" key="7">
    <source>
        <dbReference type="SAM" id="Phobius"/>
    </source>
</evidence>
<reference evidence="10" key="1">
    <citation type="submission" date="2022-08" db="EMBL/GenBank/DDBJ databases">
        <authorList>
            <person name="Deng Y."/>
            <person name="Han X.-F."/>
            <person name="Zhang Y.-Q."/>
        </authorList>
    </citation>
    <scope>NUCLEOTIDE SEQUENCE</scope>
    <source>
        <strain evidence="10">CPCC 205716</strain>
    </source>
</reference>
<dbReference type="Proteomes" id="UP001165580">
    <property type="component" value="Unassembled WGS sequence"/>
</dbReference>
<dbReference type="InterPro" id="IPR003838">
    <property type="entry name" value="ABC3_permease_C"/>
</dbReference>
<gene>
    <name evidence="10" type="ORF">NVV95_01040</name>
</gene>
<keyword evidence="4 7" id="KW-1133">Transmembrane helix</keyword>
<protein>
    <submittedName>
        <fullName evidence="10">ABC transporter permease</fullName>
    </submittedName>
</protein>
<evidence type="ECO:0000259" key="8">
    <source>
        <dbReference type="Pfam" id="PF02687"/>
    </source>
</evidence>
<comment type="caution">
    <text evidence="10">The sequence shown here is derived from an EMBL/GenBank/DDBJ whole genome shotgun (WGS) entry which is preliminary data.</text>
</comment>
<comment type="subcellular location">
    <subcellularLocation>
        <location evidence="1">Cell membrane</location>
        <topology evidence="1">Multi-pass membrane protein</topology>
    </subcellularLocation>
</comment>
<accession>A0ABT2GA99</accession>
<evidence type="ECO:0000256" key="6">
    <source>
        <dbReference type="ARBA" id="ARBA00038076"/>
    </source>
</evidence>
<keyword evidence="11" id="KW-1185">Reference proteome</keyword>
<evidence type="ECO:0000256" key="5">
    <source>
        <dbReference type="ARBA" id="ARBA00023136"/>
    </source>
</evidence>
<feature type="transmembrane region" description="Helical" evidence="7">
    <location>
        <begin position="367"/>
        <end position="387"/>
    </location>
</feature>
<evidence type="ECO:0000313" key="11">
    <source>
        <dbReference type="Proteomes" id="UP001165580"/>
    </source>
</evidence>
<evidence type="ECO:0000259" key="9">
    <source>
        <dbReference type="Pfam" id="PF12704"/>
    </source>
</evidence>
<feature type="transmembrane region" description="Helical" evidence="7">
    <location>
        <begin position="326"/>
        <end position="355"/>
    </location>
</feature>
<comment type="similarity">
    <text evidence="6">Belongs to the ABC-4 integral membrane protein family.</text>
</comment>
<evidence type="ECO:0000256" key="4">
    <source>
        <dbReference type="ARBA" id="ARBA00022989"/>
    </source>
</evidence>
<feature type="transmembrane region" description="Helical" evidence="7">
    <location>
        <begin position="280"/>
        <end position="305"/>
    </location>
</feature>
<feature type="transmembrane region" description="Helical" evidence="7">
    <location>
        <begin position="24"/>
        <end position="45"/>
    </location>
</feature>
<dbReference type="RefSeq" id="WP_259484680.1">
    <property type="nucleotide sequence ID" value="NZ_JANTEZ010000001.1"/>
</dbReference>
<proteinExistence type="inferred from homology"/>
<keyword evidence="3 7" id="KW-0812">Transmembrane</keyword>
<organism evidence="10 11">
    <name type="scientific">Herbiconiux gentiana</name>
    <dbReference type="NCBI Taxonomy" id="2970912"/>
    <lineage>
        <taxon>Bacteria</taxon>
        <taxon>Bacillati</taxon>
        <taxon>Actinomycetota</taxon>
        <taxon>Actinomycetes</taxon>
        <taxon>Micrococcales</taxon>
        <taxon>Microbacteriaceae</taxon>
        <taxon>Herbiconiux</taxon>
    </lineage>
</organism>
<dbReference type="PANTHER" id="PTHR30572">
    <property type="entry name" value="MEMBRANE COMPONENT OF TRANSPORTER-RELATED"/>
    <property type="match status" value="1"/>
</dbReference>
<dbReference type="InterPro" id="IPR025857">
    <property type="entry name" value="MacB_PCD"/>
</dbReference>
<dbReference type="PANTHER" id="PTHR30572:SF4">
    <property type="entry name" value="ABC TRANSPORTER PERMEASE YTRF"/>
    <property type="match status" value="1"/>
</dbReference>